<gene>
    <name evidence="1" type="ORF">TetV_502</name>
</gene>
<accession>A0A2P0VNU8</accession>
<evidence type="ECO:0000313" key="2">
    <source>
        <dbReference type="Proteomes" id="UP000244773"/>
    </source>
</evidence>
<sequence length="448" mass="49439">MTISQVLLYVSETPTVPETATEDITAEWNYDNVITYIVGKAYALRYYWVKIVDNGSNETFYSLGSYRTQDNTDPVVSGSLSLGVPTTSRIVFNHSISDNSDNFSAVYALVTTDSGAKTFSDISTNGREIPWYSVNTNFDGLTENVTYYGWIAAEDAGGNQTVFSAGSITTEGDTVGPTLSSFTFTATVGLEETHVDISLVIDDDILSTPQYSSLTTVVSEFPNTNFTITDKKGWFVSLGSNTWRYDDYQPHSVWKADNGNVILSYGSAFRISEVTNGWDPYTSNDGDLYDTGSGLYYNKSGTTTDSVTGHVIPTSGTNFVYTLNPDQRWSQYLHLTVTGMSRSSLNTTYTLVYGVTGTFTPWGYGGLFNFYKAYTIWVNDDKSEFIGNSMGRWYAWRPTPAFDVETASYGDTFTVSGSSDTELIASKNVTDANTGEHIPEDSSYFNYN</sequence>
<organism evidence="1">
    <name type="scientific">Tetraselmis virus 1</name>
    <dbReference type="NCBI Taxonomy" id="2060617"/>
    <lineage>
        <taxon>Viruses</taxon>
        <taxon>Varidnaviria</taxon>
        <taxon>Bamfordvirae</taxon>
        <taxon>Nucleocytoviricota</taxon>
        <taxon>Megaviricetes</taxon>
        <taxon>Imitervirales</taxon>
        <taxon>Allomimiviridae</taxon>
        <taxon>Oceanusvirus</taxon>
        <taxon>Oceanusvirus kaneohense</taxon>
    </lineage>
</organism>
<reference evidence="1" key="1">
    <citation type="journal article" date="2018" name="Virology">
        <title>A giant virus infecting green algae encodes key fermentation genes.</title>
        <authorList>
            <person name="Schvarcz C.R."/>
            <person name="Steward G.F."/>
        </authorList>
    </citation>
    <scope>NUCLEOTIDE SEQUENCE [LARGE SCALE GENOMIC DNA]</scope>
</reference>
<protein>
    <submittedName>
        <fullName evidence="1">Uncharacterized protein</fullName>
    </submittedName>
</protein>
<proteinExistence type="predicted"/>
<dbReference type="EMBL" id="KY322437">
    <property type="protein sequence ID" value="AUF82584.1"/>
    <property type="molecule type" value="Genomic_DNA"/>
</dbReference>
<name>A0A2P0VNU8_9VIRU</name>
<dbReference type="Proteomes" id="UP000244773">
    <property type="component" value="Segment"/>
</dbReference>
<keyword evidence="2" id="KW-1185">Reference proteome</keyword>
<evidence type="ECO:0000313" key="1">
    <source>
        <dbReference type="EMBL" id="AUF82584.1"/>
    </source>
</evidence>